<accession>A0ABQ1K000</accession>
<name>A0ABQ1K000_9PROT</name>
<keyword evidence="9" id="KW-1185">Reference proteome</keyword>
<dbReference type="PANTHER" id="PTHR40980:SF3">
    <property type="entry name" value="TONB-DEPENDENT RECEPTOR-LIKE BETA-BARREL DOMAIN-CONTAINING PROTEIN"/>
    <property type="match status" value="1"/>
</dbReference>
<evidence type="ECO:0000259" key="6">
    <source>
        <dbReference type="Pfam" id="PF00593"/>
    </source>
</evidence>
<feature type="signal peptide" evidence="5">
    <location>
        <begin position="1"/>
        <end position="29"/>
    </location>
</feature>
<protein>
    <submittedName>
        <fullName evidence="8">TonB-dependent receptor</fullName>
    </submittedName>
</protein>
<evidence type="ECO:0000256" key="2">
    <source>
        <dbReference type="ARBA" id="ARBA00023136"/>
    </source>
</evidence>
<dbReference type="Gene3D" id="2.40.170.20">
    <property type="entry name" value="TonB-dependent receptor, beta-barrel domain"/>
    <property type="match status" value="1"/>
</dbReference>
<comment type="subcellular location">
    <subcellularLocation>
        <location evidence="1 4">Cell outer membrane</location>
    </subcellularLocation>
</comment>
<dbReference type="Pfam" id="PF07715">
    <property type="entry name" value="Plug"/>
    <property type="match status" value="1"/>
</dbReference>
<keyword evidence="2 4" id="KW-0472">Membrane</keyword>
<feature type="domain" description="TonB-dependent receptor plug" evidence="7">
    <location>
        <begin position="69"/>
        <end position="172"/>
    </location>
</feature>
<dbReference type="Gene3D" id="2.170.130.10">
    <property type="entry name" value="TonB-dependent receptor, plug domain"/>
    <property type="match status" value="1"/>
</dbReference>
<evidence type="ECO:0000256" key="3">
    <source>
        <dbReference type="ARBA" id="ARBA00023237"/>
    </source>
</evidence>
<evidence type="ECO:0000256" key="1">
    <source>
        <dbReference type="ARBA" id="ARBA00004442"/>
    </source>
</evidence>
<comment type="caution">
    <text evidence="8">The sequence shown here is derived from an EMBL/GenBank/DDBJ whole genome shotgun (WGS) entry which is preliminary data.</text>
</comment>
<comment type="similarity">
    <text evidence="4">Belongs to the TonB-dependent receptor family.</text>
</comment>
<evidence type="ECO:0000313" key="8">
    <source>
        <dbReference type="EMBL" id="GGB80816.1"/>
    </source>
</evidence>
<dbReference type="InterPro" id="IPR036942">
    <property type="entry name" value="Beta-barrel_TonB_sf"/>
</dbReference>
<dbReference type="Proteomes" id="UP000628854">
    <property type="component" value="Unassembled WGS sequence"/>
</dbReference>
<keyword evidence="4" id="KW-0798">TonB box</keyword>
<dbReference type="InterPro" id="IPR000531">
    <property type="entry name" value="Beta-barrel_TonB"/>
</dbReference>
<dbReference type="NCBIfam" id="TIGR01782">
    <property type="entry name" value="TonB-Xanth-Caul"/>
    <property type="match status" value="1"/>
</dbReference>
<reference evidence="9" key="1">
    <citation type="journal article" date="2019" name="Int. J. Syst. Evol. Microbiol.">
        <title>The Global Catalogue of Microorganisms (GCM) 10K type strain sequencing project: providing services to taxonomists for standard genome sequencing and annotation.</title>
        <authorList>
            <consortium name="The Broad Institute Genomics Platform"/>
            <consortium name="The Broad Institute Genome Sequencing Center for Infectious Disease"/>
            <person name="Wu L."/>
            <person name="Ma J."/>
        </authorList>
    </citation>
    <scope>NUCLEOTIDE SEQUENCE [LARGE SCALE GENOMIC DNA]</scope>
    <source>
        <strain evidence="9">CGMCC 1.15928</strain>
    </source>
</reference>
<dbReference type="EMBL" id="BMKF01000003">
    <property type="protein sequence ID" value="GGB80816.1"/>
    <property type="molecule type" value="Genomic_DNA"/>
</dbReference>
<gene>
    <name evidence="8" type="primary">malA</name>
    <name evidence="8" type="ORF">GCM10011503_31990</name>
</gene>
<feature type="chain" id="PRO_5045320791" evidence="5">
    <location>
        <begin position="30"/>
        <end position="929"/>
    </location>
</feature>
<feature type="domain" description="TonB-dependent receptor-like beta-barrel" evidence="6">
    <location>
        <begin position="390"/>
        <end position="892"/>
    </location>
</feature>
<dbReference type="InterPro" id="IPR012910">
    <property type="entry name" value="Plug_dom"/>
</dbReference>
<evidence type="ECO:0000256" key="4">
    <source>
        <dbReference type="RuleBase" id="RU003357"/>
    </source>
</evidence>
<proteinExistence type="inferred from homology"/>
<dbReference type="PANTHER" id="PTHR40980">
    <property type="entry name" value="PLUG DOMAIN-CONTAINING PROTEIN"/>
    <property type="match status" value="1"/>
</dbReference>
<dbReference type="InterPro" id="IPR010104">
    <property type="entry name" value="TonB_rcpt_bac"/>
</dbReference>
<keyword evidence="5" id="KW-0732">Signal</keyword>
<sequence>MGISNSVRGRLLMGAATGVLFFASAPAMAQDADDPVTVDQPGDEDDTARLGTVTVKGIKGSIQNSLNTKKNETSIVEAISAEDIGKLPDLSIADSLARLPGVTAQRVRGRSQQISIRGLGPDFSLALWNGREVVSAGNNRGVEFDQFPSELVAQGVVYKTPDARLAATGIAGAVDLRTVRPLDYTERKLNFSAKYSVNDNGQLNPDVDDDGYRFFGSYIDQNEAGTIGWSLAATVQSNPTQFFSRELKTNSGQTSIDPATGLVYPSDNPRTGVVSRDFERTSVAGALEFEPNSRWHTAIDAFYTDTEDSGIFRGVETPIASWSTADFVGTGGNSGFADAAAYEDVTTFLRTDTEGNTAEIWAFGLNSSYELTDRLTLIGDYSRSTLERNDIDYESYAGTGFAGAGPTDTLIFGFPNDGAYNIIHGLDYTDPGTVLLTDPGGWGQVGFIKQPKIDDELDQLRLEAEYDLDNSFISGLTGGVLLTSREKNFDSNESFLRAGDTWVNGSLTIPGNKIVGKTDTGDIGFDIIAYDPSSFLRDGTYNVEKATFDTEWRVEEEITTIYAMANINSALGDVPVRGNVGLQYVDTTQKSNGTLNFGANQFLQTVEYSYENWLPSLNLSFEVKPDTFIRAAAAQTVTRPRLDQMAANQQLSTNPQVCIDTDSDQLPDTVIAPVTPANTCFALGGGNPFLEPYKSTSFDLAFEKYFDATTAISIALFHKELEDWVVDNPSLIDGTQIIRSGGLGDFLDANPDVALTRLNGVDNFSDGSITGIEATLRMNLDNYLPEDLAGFGFNASYTYADASIDDASGSAIDIPGYSDTVWSGDVYYENHGFRARVSARHRSGFLSEVPLFDGSLTGAQAQDETIVDLQVGYEWEHGALEGFGVNFEIFNLTDEPFVTENQTVDSSVTFPSRHELYGTTYNITVSKSF</sequence>
<dbReference type="RefSeq" id="WP_084394835.1">
    <property type="nucleotide sequence ID" value="NZ_BMKF01000003.1"/>
</dbReference>
<keyword evidence="8" id="KW-0675">Receptor</keyword>
<keyword evidence="3" id="KW-0998">Cell outer membrane</keyword>
<dbReference type="Pfam" id="PF00593">
    <property type="entry name" value="TonB_dep_Rec_b-barrel"/>
    <property type="match status" value="1"/>
</dbReference>
<dbReference type="SUPFAM" id="SSF56935">
    <property type="entry name" value="Porins"/>
    <property type="match status" value="1"/>
</dbReference>
<evidence type="ECO:0000256" key="5">
    <source>
        <dbReference type="SAM" id="SignalP"/>
    </source>
</evidence>
<dbReference type="InterPro" id="IPR037066">
    <property type="entry name" value="Plug_dom_sf"/>
</dbReference>
<evidence type="ECO:0000313" key="9">
    <source>
        <dbReference type="Proteomes" id="UP000628854"/>
    </source>
</evidence>
<organism evidence="8 9">
    <name type="scientific">Henriciella pelagia</name>
    <dbReference type="NCBI Taxonomy" id="1977912"/>
    <lineage>
        <taxon>Bacteria</taxon>
        <taxon>Pseudomonadati</taxon>
        <taxon>Pseudomonadota</taxon>
        <taxon>Alphaproteobacteria</taxon>
        <taxon>Hyphomonadales</taxon>
        <taxon>Hyphomonadaceae</taxon>
        <taxon>Henriciella</taxon>
    </lineage>
</organism>
<evidence type="ECO:0000259" key="7">
    <source>
        <dbReference type="Pfam" id="PF07715"/>
    </source>
</evidence>